<dbReference type="InterPro" id="IPR045276">
    <property type="entry name" value="YbiO_bact"/>
</dbReference>
<evidence type="ECO:0000313" key="12">
    <source>
        <dbReference type="EMBL" id="TNL94875.1"/>
    </source>
</evidence>
<dbReference type="Gene3D" id="1.10.287.1260">
    <property type="match status" value="1"/>
</dbReference>
<evidence type="ECO:0000259" key="11">
    <source>
        <dbReference type="Pfam" id="PF21088"/>
    </source>
</evidence>
<evidence type="ECO:0000256" key="1">
    <source>
        <dbReference type="ARBA" id="ARBA00004651"/>
    </source>
</evidence>
<feature type="domain" description="Mechanosensitive ion channel MscS C-terminal" evidence="10">
    <location>
        <begin position="237"/>
        <end position="322"/>
    </location>
</feature>
<evidence type="ECO:0000256" key="7">
    <source>
        <dbReference type="SAM" id="MobiDB-lite"/>
    </source>
</evidence>
<dbReference type="GO" id="GO:0008381">
    <property type="term" value="F:mechanosensitive monoatomic ion channel activity"/>
    <property type="evidence" value="ECO:0007669"/>
    <property type="project" value="InterPro"/>
</dbReference>
<gene>
    <name evidence="12" type="ORF">FHE74_10020</name>
</gene>
<evidence type="ECO:0000256" key="6">
    <source>
        <dbReference type="ARBA" id="ARBA00023136"/>
    </source>
</evidence>
<dbReference type="PANTHER" id="PTHR30460:SF0">
    <property type="entry name" value="MODERATE CONDUCTANCE MECHANOSENSITIVE CHANNEL YBIO"/>
    <property type="match status" value="1"/>
</dbReference>
<evidence type="ECO:0000256" key="2">
    <source>
        <dbReference type="ARBA" id="ARBA00008017"/>
    </source>
</evidence>
<accession>A0A5C4U3E0</accession>
<feature type="transmembrane region" description="Helical" evidence="8">
    <location>
        <begin position="37"/>
        <end position="58"/>
    </location>
</feature>
<evidence type="ECO:0000313" key="13">
    <source>
        <dbReference type="Proteomes" id="UP000312032"/>
    </source>
</evidence>
<dbReference type="InterPro" id="IPR023408">
    <property type="entry name" value="MscS_beta-dom_sf"/>
</dbReference>
<feature type="compositionally biased region" description="Basic residues" evidence="7">
    <location>
        <begin position="79"/>
        <end position="90"/>
    </location>
</feature>
<dbReference type="Proteomes" id="UP000312032">
    <property type="component" value="Unassembled WGS sequence"/>
</dbReference>
<feature type="transmembrane region" description="Helical" evidence="8">
    <location>
        <begin position="144"/>
        <end position="167"/>
    </location>
</feature>
<evidence type="ECO:0000256" key="4">
    <source>
        <dbReference type="ARBA" id="ARBA00022692"/>
    </source>
</evidence>
<dbReference type="PANTHER" id="PTHR30460">
    <property type="entry name" value="MODERATE CONDUCTANCE MECHANOSENSITIVE CHANNEL YBIO"/>
    <property type="match status" value="1"/>
</dbReference>
<organism evidence="12 13">
    <name type="scientific">Corynebacterium tapiri</name>
    <dbReference type="NCBI Taxonomy" id="1448266"/>
    <lineage>
        <taxon>Bacteria</taxon>
        <taxon>Bacillati</taxon>
        <taxon>Actinomycetota</taxon>
        <taxon>Actinomycetes</taxon>
        <taxon>Mycobacteriales</taxon>
        <taxon>Corynebacteriaceae</taxon>
        <taxon>Corynebacterium</taxon>
    </lineage>
</organism>
<dbReference type="Gene3D" id="3.30.70.100">
    <property type="match status" value="1"/>
</dbReference>
<keyword evidence="13" id="KW-1185">Reference proteome</keyword>
<dbReference type="SUPFAM" id="SSF50182">
    <property type="entry name" value="Sm-like ribonucleoproteins"/>
    <property type="match status" value="1"/>
</dbReference>
<comment type="caution">
    <text evidence="12">The sequence shown here is derived from an EMBL/GenBank/DDBJ whole genome shotgun (WGS) entry which is preliminary data.</text>
</comment>
<feature type="domain" description="Mechanosensitive ion channel transmembrane helices 2/3" evidence="11">
    <location>
        <begin position="127"/>
        <end position="164"/>
    </location>
</feature>
<reference evidence="12 13" key="1">
    <citation type="submission" date="2019-06" db="EMBL/GenBank/DDBJ databases">
        <authorList>
            <person name="Li J."/>
        </authorList>
    </citation>
    <scope>NUCLEOTIDE SEQUENCE [LARGE SCALE GENOMIC DNA]</scope>
    <source>
        <strain evidence="12 13">LMG 28165</strain>
    </source>
</reference>
<dbReference type="InterPro" id="IPR006685">
    <property type="entry name" value="MscS_channel_2nd"/>
</dbReference>
<dbReference type="InterPro" id="IPR011066">
    <property type="entry name" value="MscS_channel_C_sf"/>
</dbReference>
<dbReference type="Pfam" id="PF21088">
    <property type="entry name" value="MS_channel_1st"/>
    <property type="match status" value="1"/>
</dbReference>
<dbReference type="AlphaFoldDB" id="A0A5C4U3E0"/>
<evidence type="ECO:0000256" key="8">
    <source>
        <dbReference type="SAM" id="Phobius"/>
    </source>
</evidence>
<dbReference type="FunFam" id="2.30.30.60:FF:000001">
    <property type="entry name" value="MscS Mechanosensitive ion channel"/>
    <property type="match status" value="1"/>
</dbReference>
<dbReference type="InterPro" id="IPR049142">
    <property type="entry name" value="MS_channel_1st"/>
</dbReference>
<feature type="domain" description="Mechanosensitive ion channel MscS" evidence="9">
    <location>
        <begin position="166"/>
        <end position="230"/>
    </location>
</feature>
<dbReference type="EMBL" id="VDHJ01000017">
    <property type="protein sequence ID" value="TNL94875.1"/>
    <property type="molecule type" value="Genomic_DNA"/>
</dbReference>
<keyword evidence="5 8" id="KW-1133">Transmembrane helix</keyword>
<evidence type="ECO:0000259" key="10">
    <source>
        <dbReference type="Pfam" id="PF21082"/>
    </source>
</evidence>
<name>A0A5C4U3E0_9CORY</name>
<dbReference type="OrthoDB" id="4638917at2"/>
<feature type="compositionally biased region" description="Basic and acidic residues" evidence="7">
    <location>
        <begin position="91"/>
        <end position="107"/>
    </location>
</feature>
<dbReference type="SUPFAM" id="SSF82861">
    <property type="entry name" value="Mechanosensitive channel protein MscS (YggB), transmembrane region"/>
    <property type="match status" value="1"/>
</dbReference>
<keyword evidence="6 8" id="KW-0472">Membrane</keyword>
<keyword evidence="4 8" id="KW-0812">Transmembrane</keyword>
<comment type="similarity">
    <text evidence="2">Belongs to the MscS (TC 1.A.23) family.</text>
</comment>
<evidence type="ECO:0000256" key="5">
    <source>
        <dbReference type="ARBA" id="ARBA00022989"/>
    </source>
</evidence>
<dbReference type="RefSeq" id="WP_139466378.1">
    <property type="nucleotide sequence ID" value="NZ_VDHJ01000017.1"/>
</dbReference>
<dbReference type="Pfam" id="PF00924">
    <property type="entry name" value="MS_channel_2nd"/>
    <property type="match status" value="1"/>
</dbReference>
<dbReference type="Gene3D" id="2.30.30.60">
    <property type="match status" value="1"/>
</dbReference>
<protein>
    <submittedName>
        <fullName evidence="12">Mechanosensitive ion channel family protein</fullName>
    </submittedName>
</protein>
<dbReference type="Pfam" id="PF21082">
    <property type="entry name" value="MS_channel_3rd"/>
    <property type="match status" value="1"/>
</dbReference>
<evidence type="ECO:0000259" key="9">
    <source>
        <dbReference type="Pfam" id="PF00924"/>
    </source>
</evidence>
<dbReference type="InterPro" id="IPR010920">
    <property type="entry name" value="LSM_dom_sf"/>
</dbReference>
<dbReference type="InterPro" id="IPR011014">
    <property type="entry name" value="MscS_channel_TM-2"/>
</dbReference>
<evidence type="ECO:0000256" key="3">
    <source>
        <dbReference type="ARBA" id="ARBA00022475"/>
    </source>
</evidence>
<dbReference type="SUPFAM" id="SSF82689">
    <property type="entry name" value="Mechanosensitive channel protein MscS (YggB), C-terminal domain"/>
    <property type="match status" value="1"/>
</dbReference>
<dbReference type="GO" id="GO:0005886">
    <property type="term" value="C:plasma membrane"/>
    <property type="evidence" value="ECO:0007669"/>
    <property type="project" value="UniProtKB-SubCell"/>
</dbReference>
<proteinExistence type="inferred from homology"/>
<dbReference type="InterPro" id="IPR049278">
    <property type="entry name" value="MS_channel_C"/>
</dbReference>
<feature type="region of interest" description="Disordered" evidence="7">
    <location>
        <begin position="74"/>
        <end position="110"/>
    </location>
</feature>
<feature type="transmembrane region" description="Helical" evidence="8">
    <location>
        <begin position="116"/>
        <end position="138"/>
    </location>
</feature>
<comment type="subcellular location">
    <subcellularLocation>
        <location evidence="1">Cell membrane</location>
        <topology evidence="1">Multi-pass membrane protein</topology>
    </subcellularLocation>
</comment>
<keyword evidence="3" id="KW-1003">Cell membrane</keyword>
<sequence length="338" mass="36945">MSIYTVQASAGQQVSDAGKGAVDGVSSWLEDPMTKEWLITNPLRILLIIIIALVLQWLARKIINRAARANIDNGGKKSGLQKKLRGKKHVKPEETDPRVQAMRDSREKRRQSRVRTLAAVGKSAAGIVIWVWAVLAILDQVGVNVAPLIASAGVIGLAIGFGAQSLVKDFIAGVFMLLEDQYGVGDTIDVGDGVIGDVEDISLRITTIRDIDGTLWYIRNGEILRVGNLSDEYSIARIEIPVALTNDTEKAWDVILDAITDAAKDPSISEGIIDAPEVNGLTTINPDYVTFRASVKTLPAHQWDVQRIIQSKLINRLREEGITLPYPHGMGFPRPQES</sequence>